<dbReference type="EC" id="5.6.2.4" evidence="9"/>
<evidence type="ECO:0000313" key="16">
    <source>
        <dbReference type="Proteomes" id="UP000824265"/>
    </source>
</evidence>
<evidence type="ECO:0000259" key="14">
    <source>
        <dbReference type="PROSITE" id="PS51217"/>
    </source>
</evidence>
<evidence type="ECO:0000256" key="1">
    <source>
        <dbReference type="ARBA" id="ARBA00009922"/>
    </source>
</evidence>
<feature type="region of interest" description="Disordered" evidence="12">
    <location>
        <begin position="626"/>
        <end position="650"/>
    </location>
</feature>
<evidence type="ECO:0000256" key="11">
    <source>
        <dbReference type="PROSITE-ProRule" id="PRU00560"/>
    </source>
</evidence>
<comment type="catalytic activity">
    <reaction evidence="10">
        <text>ATP + H2O = ADP + phosphate + H(+)</text>
        <dbReference type="Rhea" id="RHEA:13065"/>
        <dbReference type="ChEBI" id="CHEBI:15377"/>
        <dbReference type="ChEBI" id="CHEBI:15378"/>
        <dbReference type="ChEBI" id="CHEBI:30616"/>
        <dbReference type="ChEBI" id="CHEBI:43474"/>
        <dbReference type="ChEBI" id="CHEBI:456216"/>
        <dbReference type="EC" id="5.6.2.4"/>
    </reaction>
</comment>
<evidence type="ECO:0000259" key="13">
    <source>
        <dbReference type="PROSITE" id="PS51198"/>
    </source>
</evidence>
<feature type="binding site" evidence="11">
    <location>
        <begin position="28"/>
        <end position="35"/>
    </location>
    <ligand>
        <name>ATP</name>
        <dbReference type="ChEBI" id="CHEBI:30616"/>
    </ligand>
</feature>
<proteinExistence type="inferred from homology"/>
<name>A0A9D1R7I5_9FIRM</name>
<dbReference type="AlphaFoldDB" id="A0A9D1R7I5"/>
<dbReference type="CDD" id="cd18807">
    <property type="entry name" value="SF1_C_UvrD"/>
    <property type="match status" value="1"/>
</dbReference>
<keyword evidence="5 11" id="KW-0067">ATP-binding</keyword>
<keyword evidence="2 11" id="KW-0547">Nucleotide-binding</keyword>
<evidence type="ECO:0000256" key="3">
    <source>
        <dbReference type="ARBA" id="ARBA00022801"/>
    </source>
</evidence>
<dbReference type="InterPro" id="IPR014017">
    <property type="entry name" value="DNA_helicase_UvrD-like_C"/>
</dbReference>
<dbReference type="Gene3D" id="3.40.50.300">
    <property type="entry name" value="P-loop containing nucleotide triphosphate hydrolases"/>
    <property type="match status" value="2"/>
</dbReference>
<dbReference type="Gene3D" id="1.10.10.160">
    <property type="match status" value="1"/>
</dbReference>
<dbReference type="Pfam" id="PF13361">
    <property type="entry name" value="UvrD_C"/>
    <property type="match status" value="2"/>
</dbReference>
<dbReference type="CDD" id="cd17932">
    <property type="entry name" value="DEXQc_UvrD"/>
    <property type="match status" value="1"/>
</dbReference>
<evidence type="ECO:0000256" key="8">
    <source>
        <dbReference type="ARBA" id="ARBA00034617"/>
    </source>
</evidence>
<comment type="similarity">
    <text evidence="1">Belongs to the helicase family. UvrD subfamily.</text>
</comment>
<keyword evidence="6" id="KW-0238">DNA-binding</keyword>
<dbReference type="SUPFAM" id="SSF52540">
    <property type="entry name" value="P-loop containing nucleoside triphosphate hydrolases"/>
    <property type="match status" value="1"/>
</dbReference>
<dbReference type="EMBL" id="DXGH01000071">
    <property type="protein sequence ID" value="HIW82390.1"/>
    <property type="molecule type" value="Genomic_DNA"/>
</dbReference>
<evidence type="ECO:0000256" key="4">
    <source>
        <dbReference type="ARBA" id="ARBA00022806"/>
    </source>
</evidence>
<dbReference type="GO" id="GO:0005524">
    <property type="term" value="F:ATP binding"/>
    <property type="evidence" value="ECO:0007669"/>
    <property type="project" value="UniProtKB-UniRule"/>
</dbReference>
<keyword evidence="7" id="KW-0413">Isomerase</keyword>
<evidence type="ECO:0000256" key="5">
    <source>
        <dbReference type="ARBA" id="ARBA00022840"/>
    </source>
</evidence>
<organism evidence="15 16">
    <name type="scientific">Candidatus Acetatifactor stercoripullorum</name>
    <dbReference type="NCBI Taxonomy" id="2838414"/>
    <lineage>
        <taxon>Bacteria</taxon>
        <taxon>Bacillati</taxon>
        <taxon>Bacillota</taxon>
        <taxon>Clostridia</taxon>
        <taxon>Lachnospirales</taxon>
        <taxon>Lachnospiraceae</taxon>
        <taxon>Acetatifactor</taxon>
    </lineage>
</organism>
<evidence type="ECO:0000256" key="2">
    <source>
        <dbReference type="ARBA" id="ARBA00022741"/>
    </source>
</evidence>
<dbReference type="InterPro" id="IPR014016">
    <property type="entry name" value="UvrD-like_ATP-bd"/>
</dbReference>
<dbReference type="GO" id="GO:0000725">
    <property type="term" value="P:recombinational repair"/>
    <property type="evidence" value="ECO:0007669"/>
    <property type="project" value="TreeGrafter"/>
</dbReference>
<dbReference type="PROSITE" id="PS51217">
    <property type="entry name" value="UVRD_HELICASE_CTER"/>
    <property type="match status" value="1"/>
</dbReference>
<dbReference type="InterPro" id="IPR013986">
    <property type="entry name" value="DExx_box_DNA_helicase_dom_sf"/>
</dbReference>
<dbReference type="Pfam" id="PF00580">
    <property type="entry name" value="UvrD-helicase"/>
    <property type="match status" value="1"/>
</dbReference>
<evidence type="ECO:0000256" key="12">
    <source>
        <dbReference type="SAM" id="MobiDB-lite"/>
    </source>
</evidence>
<dbReference type="PANTHER" id="PTHR11070:SF2">
    <property type="entry name" value="ATP-DEPENDENT DNA HELICASE SRS2"/>
    <property type="match status" value="1"/>
</dbReference>
<reference evidence="15" key="1">
    <citation type="journal article" date="2021" name="PeerJ">
        <title>Extensive microbial diversity within the chicken gut microbiome revealed by metagenomics and culture.</title>
        <authorList>
            <person name="Gilroy R."/>
            <person name="Ravi A."/>
            <person name="Getino M."/>
            <person name="Pursley I."/>
            <person name="Horton D.L."/>
            <person name="Alikhan N.F."/>
            <person name="Baker D."/>
            <person name="Gharbi K."/>
            <person name="Hall N."/>
            <person name="Watson M."/>
            <person name="Adriaenssens E.M."/>
            <person name="Foster-Nyarko E."/>
            <person name="Jarju S."/>
            <person name="Secka A."/>
            <person name="Antonio M."/>
            <person name="Oren A."/>
            <person name="Chaudhuri R.R."/>
            <person name="La Ragione R."/>
            <person name="Hildebrand F."/>
            <person name="Pallen M.J."/>
        </authorList>
    </citation>
    <scope>NUCLEOTIDE SEQUENCE</scope>
    <source>
        <strain evidence="15">CHK195-6426</strain>
    </source>
</reference>
<evidence type="ECO:0000256" key="6">
    <source>
        <dbReference type="ARBA" id="ARBA00023125"/>
    </source>
</evidence>
<evidence type="ECO:0000256" key="10">
    <source>
        <dbReference type="ARBA" id="ARBA00048988"/>
    </source>
</evidence>
<comment type="catalytic activity">
    <reaction evidence="8">
        <text>Couples ATP hydrolysis with the unwinding of duplex DNA by translocating in the 3'-5' direction.</text>
        <dbReference type="EC" id="5.6.2.4"/>
    </reaction>
</comment>
<dbReference type="GO" id="GO:0003677">
    <property type="term" value="F:DNA binding"/>
    <property type="evidence" value="ECO:0007669"/>
    <property type="project" value="UniProtKB-KW"/>
</dbReference>
<dbReference type="PROSITE" id="PS51198">
    <property type="entry name" value="UVRD_HELICASE_ATP_BIND"/>
    <property type="match status" value="1"/>
</dbReference>
<accession>A0A9D1R7I5</accession>
<gene>
    <name evidence="15" type="ORF">H9742_12880</name>
</gene>
<dbReference type="Proteomes" id="UP000824265">
    <property type="component" value="Unassembled WGS sequence"/>
</dbReference>
<feature type="domain" description="UvrD-like helicase C-terminal" evidence="14">
    <location>
        <begin position="284"/>
        <end position="534"/>
    </location>
</feature>
<evidence type="ECO:0000256" key="7">
    <source>
        <dbReference type="ARBA" id="ARBA00023235"/>
    </source>
</evidence>
<keyword evidence="4 11" id="KW-0347">Helicase</keyword>
<sequence length="650" mass="74806">MKMPDLKALNDAQREAVTYGEGPLLVLAGPGSGKTLTITHRIFYLLLKEKVPPERILVITFTREAAKSMQNRFLKECSGVMPVSFGTFHSFFYHILRASHILTNPRILSMQEKKQLLLPLMKKYKKENSPENLEENALKLLGAMSFYKNTGEEAGAVFALEPEWRDCFLPLCREYERERQKTGALDYDDMLSLCLEYLKRDEKLLAYWQKRFDHILMDEFQDINPVQYEIIKLLGKNCRGIFAVGDDDQSIYGFRGSKPACLKRFVSEFGARQLLLDINYRSGPEIVKASLLVIGENKDRFSKELRACLQKKEEAGRVKIRSFEKREEQYLAVIQSIQSTEKAQSRAVLFRTNFLMQRFAICLKRAGIPYEIKESVQNPYEHFILKDVAAYMKLALGQNARENWLRVWRTVPFGDREALGFELKAFQKGEGAELTEKLSQGRHFPPGLLVRYIRKALGYEAFLKRKAAKDRERLEEWLEILEWAQTDASCFPTIEKWLEAQRTCPDTDRPDKEGPDKEGHKKGVCLMTVHASKGLEFDHVYLPDCNERIFPHGCLPDEEACEEERRIFYVAMTRAKKSLELFFVTGTKERPRLPSRFLNPLWKEYYSSTNSSNSQLSKYSSKASATRSYSSSSSIKESSGSSFGSSGFSL</sequence>
<feature type="domain" description="UvrD-like helicase ATP-binding" evidence="13">
    <location>
        <begin position="7"/>
        <end position="283"/>
    </location>
</feature>
<protein>
    <recommendedName>
        <fullName evidence="9">DNA 3'-5' helicase</fullName>
        <ecNumber evidence="9">5.6.2.4</ecNumber>
    </recommendedName>
</protein>
<evidence type="ECO:0000256" key="9">
    <source>
        <dbReference type="ARBA" id="ARBA00034808"/>
    </source>
</evidence>
<dbReference type="Gene3D" id="1.10.486.10">
    <property type="entry name" value="PCRA, domain 4"/>
    <property type="match status" value="1"/>
</dbReference>
<dbReference type="GO" id="GO:0016787">
    <property type="term" value="F:hydrolase activity"/>
    <property type="evidence" value="ECO:0007669"/>
    <property type="project" value="UniProtKB-UniRule"/>
</dbReference>
<comment type="caution">
    <text evidence="15">The sequence shown here is derived from an EMBL/GenBank/DDBJ whole genome shotgun (WGS) entry which is preliminary data.</text>
</comment>
<evidence type="ECO:0000313" key="15">
    <source>
        <dbReference type="EMBL" id="HIW82390.1"/>
    </source>
</evidence>
<dbReference type="InterPro" id="IPR027417">
    <property type="entry name" value="P-loop_NTPase"/>
</dbReference>
<keyword evidence="3 11" id="KW-0378">Hydrolase</keyword>
<dbReference type="GO" id="GO:0043138">
    <property type="term" value="F:3'-5' DNA helicase activity"/>
    <property type="evidence" value="ECO:0007669"/>
    <property type="project" value="UniProtKB-EC"/>
</dbReference>
<dbReference type="PANTHER" id="PTHR11070">
    <property type="entry name" value="UVRD / RECB / PCRA DNA HELICASE FAMILY MEMBER"/>
    <property type="match status" value="1"/>
</dbReference>
<reference evidence="15" key="2">
    <citation type="submission" date="2021-04" db="EMBL/GenBank/DDBJ databases">
        <authorList>
            <person name="Gilroy R."/>
        </authorList>
    </citation>
    <scope>NUCLEOTIDE SEQUENCE</scope>
    <source>
        <strain evidence="15">CHK195-6426</strain>
    </source>
</reference>
<dbReference type="InterPro" id="IPR000212">
    <property type="entry name" value="DNA_helicase_UvrD/REP"/>
</dbReference>